<dbReference type="SUPFAM" id="SSF46689">
    <property type="entry name" value="Homeodomain-like"/>
    <property type="match status" value="1"/>
</dbReference>
<dbReference type="InterPro" id="IPR018062">
    <property type="entry name" value="HTH_AraC-typ_CS"/>
</dbReference>
<dbReference type="InterPro" id="IPR020449">
    <property type="entry name" value="Tscrpt_reg_AraC-type_HTH"/>
</dbReference>
<dbReference type="PANTHER" id="PTHR46796:SF7">
    <property type="entry name" value="ARAC FAMILY TRANSCRIPTIONAL REGULATOR"/>
    <property type="match status" value="1"/>
</dbReference>
<proteinExistence type="predicted"/>
<name>A0ABP7MXS6_9GAMM</name>
<organism evidence="5 6">
    <name type="scientific">Litoribacillus peritrichatus</name>
    <dbReference type="NCBI Taxonomy" id="718191"/>
    <lineage>
        <taxon>Bacteria</taxon>
        <taxon>Pseudomonadati</taxon>
        <taxon>Pseudomonadota</taxon>
        <taxon>Gammaproteobacteria</taxon>
        <taxon>Oceanospirillales</taxon>
        <taxon>Oceanospirillaceae</taxon>
        <taxon>Litoribacillus</taxon>
    </lineage>
</organism>
<evidence type="ECO:0000256" key="2">
    <source>
        <dbReference type="ARBA" id="ARBA00023125"/>
    </source>
</evidence>
<keyword evidence="6" id="KW-1185">Reference proteome</keyword>
<dbReference type="Pfam" id="PF12852">
    <property type="entry name" value="Cupin_6"/>
    <property type="match status" value="1"/>
</dbReference>
<evidence type="ECO:0000259" key="4">
    <source>
        <dbReference type="PROSITE" id="PS01124"/>
    </source>
</evidence>
<dbReference type="Proteomes" id="UP001501565">
    <property type="component" value="Unassembled WGS sequence"/>
</dbReference>
<dbReference type="InterPro" id="IPR009057">
    <property type="entry name" value="Homeodomain-like_sf"/>
</dbReference>
<evidence type="ECO:0000256" key="3">
    <source>
        <dbReference type="ARBA" id="ARBA00023163"/>
    </source>
</evidence>
<dbReference type="InterPro" id="IPR050204">
    <property type="entry name" value="AraC_XylS_family_regulators"/>
</dbReference>
<reference evidence="6" key="1">
    <citation type="journal article" date="2019" name="Int. J. Syst. Evol. Microbiol.">
        <title>The Global Catalogue of Microorganisms (GCM) 10K type strain sequencing project: providing services to taxonomists for standard genome sequencing and annotation.</title>
        <authorList>
            <consortium name="The Broad Institute Genomics Platform"/>
            <consortium name="The Broad Institute Genome Sequencing Center for Infectious Disease"/>
            <person name="Wu L."/>
            <person name="Ma J."/>
        </authorList>
    </citation>
    <scope>NUCLEOTIDE SEQUENCE [LARGE SCALE GENOMIC DNA]</scope>
    <source>
        <strain evidence="6">JCM 17551</strain>
    </source>
</reference>
<dbReference type="InterPro" id="IPR032783">
    <property type="entry name" value="AraC_lig"/>
</dbReference>
<sequence length="315" mass="35168">MDALADVLRTIRLKTTTYFCTDFHAPWGMNVGQRKDGLFHVVVEGDCWLKLEHSETVIHLQEGDIVAFPTGGAHWISDQSHSRVLPGPSVVEQILAGDNPFAVQGQEEAKAITLMCGSFDYDSSINHPFLKDLPCFIHIKSSETPELDWLRSLVTVLSYESRVESPGSTVMVDRLTEVLFIQIMRAYTKSHVSKMGYMAALMDSQIGEALNAIHAEDEAYWTVERLGDHVAMSRTAFSEKFSKLVGIPAKTYLVNWRMQKAKEHLQSGVKSMYEIAEIAGYSSEAAFSKAFKQFFGVSPGKVRKGAHSSEEQVQK</sequence>
<dbReference type="PROSITE" id="PS01124">
    <property type="entry name" value="HTH_ARAC_FAMILY_2"/>
    <property type="match status" value="1"/>
</dbReference>
<keyword evidence="3" id="KW-0804">Transcription</keyword>
<dbReference type="Gene3D" id="1.10.10.60">
    <property type="entry name" value="Homeodomain-like"/>
    <property type="match status" value="2"/>
</dbReference>
<accession>A0ABP7MXS6</accession>
<dbReference type="Pfam" id="PF12833">
    <property type="entry name" value="HTH_18"/>
    <property type="match status" value="1"/>
</dbReference>
<feature type="domain" description="HTH araC/xylS-type" evidence="4">
    <location>
        <begin position="207"/>
        <end position="305"/>
    </location>
</feature>
<dbReference type="PANTHER" id="PTHR46796">
    <property type="entry name" value="HTH-TYPE TRANSCRIPTIONAL ACTIVATOR RHAS-RELATED"/>
    <property type="match status" value="1"/>
</dbReference>
<evidence type="ECO:0000256" key="1">
    <source>
        <dbReference type="ARBA" id="ARBA00023015"/>
    </source>
</evidence>
<dbReference type="SMART" id="SM00342">
    <property type="entry name" value="HTH_ARAC"/>
    <property type="match status" value="1"/>
</dbReference>
<protein>
    <submittedName>
        <fullName evidence="5">AraC family transcriptional regulator</fullName>
    </submittedName>
</protein>
<keyword evidence="2" id="KW-0238">DNA-binding</keyword>
<keyword evidence="1" id="KW-0805">Transcription regulation</keyword>
<gene>
    <name evidence="5" type="ORF">GCM10022277_28820</name>
</gene>
<dbReference type="PRINTS" id="PR00032">
    <property type="entry name" value="HTHARAC"/>
</dbReference>
<evidence type="ECO:0000313" key="5">
    <source>
        <dbReference type="EMBL" id="GAA3930345.1"/>
    </source>
</evidence>
<evidence type="ECO:0000313" key="6">
    <source>
        <dbReference type="Proteomes" id="UP001501565"/>
    </source>
</evidence>
<dbReference type="PROSITE" id="PS00041">
    <property type="entry name" value="HTH_ARAC_FAMILY_1"/>
    <property type="match status" value="1"/>
</dbReference>
<dbReference type="EMBL" id="BAABBN010000007">
    <property type="protein sequence ID" value="GAA3930345.1"/>
    <property type="molecule type" value="Genomic_DNA"/>
</dbReference>
<comment type="caution">
    <text evidence="5">The sequence shown here is derived from an EMBL/GenBank/DDBJ whole genome shotgun (WGS) entry which is preliminary data.</text>
</comment>
<dbReference type="InterPro" id="IPR018060">
    <property type="entry name" value="HTH_AraC"/>
</dbReference>